<dbReference type="OrthoDB" id="409122at2759"/>
<keyword evidence="8" id="KW-0732">Signal</keyword>
<dbReference type="PANTHER" id="PTHR14218">
    <property type="entry name" value="PROTEASE S8 TRIPEPTIDYL PEPTIDASE I CLN2"/>
    <property type="match status" value="1"/>
</dbReference>
<feature type="domain" description="Peptidase S53" evidence="17">
    <location>
        <begin position="443"/>
        <end position="840"/>
    </location>
</feature>
<dbReference type="GO" id="GO:0006508">
    <property type="term" value="P:proteolysis"/>
    <property type="evidence" value="ECO:0007669"/>
    <property type="project" value="UniProtKB-KW"/>
</dbReference>
<evidence type="ECO:0000256" key="15">
    <source>
        <dbReference type="ARBA" id="ARBA00023180"/>
    </source>
</evidence>
<evidence type="ECO:0000313" key="18">
    <source>
        <dbReference type="EMBL" id="RHZ47794.1"/>
    </source>
</evidence>
<dbReference type="InterPro" id="IPR036852">
    <property type="entry name" value="Peptidase_S8/S53_dom_sf"/>
</dbReference>
<name>A0A397GD75_ASPTH</name>
<dbReference type="InterPro" id="IPR015366">
    <property type="entry name" value="S53_propep"/>
</dbReference>
<dbReference type="STRING" id="41047.A0A397GD75"/>
<evidence type="ECO:0000256" key="2">
    <source>
        <dbReference type="ARBA" id="ARBA00002451"/>
    </source>
</evidence>
<dbReference type="EMBL" id="NKHU02000212">
    <property type="protein sequence ID" value="RHZ47794.1"/>
    <property type="molecule type" value="Genomic_DNA"/>
</dbReference>
<keyword evidence="5" id="KW-0964">Secreted</keyword>
<evidence type="ECO:0000256" key="13">
    <source>
        <dbReference type="ARBA" id="ARBA00023026"/>
    </source>
</evidence>
<evidence type="ECO:0000313" key="19">
    <source>
        <dbReference type="Proteomes" id="UP000215305"/>
    </source>
</evidence>
<dbReference type="GO" id="GO:0004252">
    <property type="term" value="F:serine-type endopeptidase activity"/>
    <property type="evidence" value="ECO:0007669"/>
    <property type="project" value="UniProtKB-UniRule"/>
</dbReference>
<keyword evidence="6 16" id="KW-0645">Protease</keyword>
<evidence type="ECO:0000256" key="8">
    <source>
        <dbReference type="ARBA" id="ARBA00022729"/>
    </source>
</evidence>
<dbReference type="VEuPathDB" id="FungiDB:CDV56_102090"/>
<dbReference type="Pfam" id="PF09286">
    <property type="entry name" value="Pro-kuma_activ"/>
    <property type="match status" value="1"/>
</dbReference>
<feature type="binding site" evidence="16">
    <location>
        <position position="783"/>
    </location>
    <ligand>
        <name>Ca(2+)</name>
        <dbReference type="ChEBI" id="CHEBI:29108"/>
    </ligand>
</feature>
<evidence type="ECO:0000256" key="11">
    <source>
        <dbReference type="ARBA" id="ARBA00022837"/>
    </source>
</evidence>
<comment type="cofactor">
    <cofactor evidence="16">
        <name>Ca(2+)</name>
        <dbReference type="ChEBI" id="CHEBI:29108"/>
    </cofactor>
    <text evidence="16">Binds 1 Ca(2+) ion per subunit.</text>
</comment>
<dbReference type="InterPro" id="IPR000209">
    <property type="entry name" value="Peptidase_S8/S53_dom"/>
</dbReference>
<evidence type="ECO:0000256" key="9">
    <source>
        <dbReference type="ARBA" id="ARBA00022801"/>
    </source>
</evidence>
<comment type="function">
    <text evidence="2">Secreted tripeptidyl-peptidase which degrades proteins at acidic pHs and is involved in virulence.</text>
</comment>
<reference evidence="18" key="1">
    <citation type="submission" date="2018-08" db="EMBL/GenBank/DDBJ databases">
        <title>Draft genome sequence of azole-resistant Aspergillus thermomutatus (Neosartorya pseudofischeri) strain HMR AF 39, isolated from a human nasal aspirate.</title>
        <authorList>
            <person name="Parent-Michaud M."/>
            <person name="Dufresne P.J."/>
            <person name="Fournier E."/>
            <person name="Martineau C."/>
            <person name="Moreira S."/>
            <person name="Perkins V."/>
            <person name="De Repentigny L."/>
            <person name="Dufresne S.F."/>
        </authorList>
    </citation>
    <scope>NUCLEOTIDE SEQUENCE [LARGE SCALE GENOMIC DNA]</scope>
    <source>
        <strain evidence="18">HMR AF 39</strain>
    </source>
</reference>
<dbReference type="PROSITE" id="PS00138">
    <property type="entry name" value="SUBTILASE_SER"/>
    <property type="match status" value="1"/>
</dbReference>
<gene>
    <name evidence="18" type="primary">SED4</name>
    <name evidence="18" type="ORF">CDV56_102090</name>
</gene>
<dbReference type="GO" id="GO:0008240">
    <property type="term" value="F:tripeptidyl-peptidase activity"/>
    <property type="evidence" value="ECO:0007669"/>
    <property type="project" value="UniProtKB-EC"/>
</dbReference>
<evidence type="ECO:0000256" key="12">
    <source>
        <dbReference type="ARBA" id="ARBA00022857"/>
    </source>
</evidence>
<evidence type="ECO:0000259" key="17">
    <source>
        <dbReference type="PROSITE" id="PS51695"/>
    </source>
</evidence>
<proteinExistence type="predicted"/>
<feature type="binding site" evidence="16">
    <location>
        <position position="782"/>
    </location>
    <ligand>
        <name>Ca(2+)</name>
        <dbReference type="ChEBI" id="CHEBI:29108"/>
    </ligand>
</feature>
<dbReference type="Pfam" id="PF13561">
    <property type="entry name" value="adh_short_C2"/>
    <property type="match status" value="1"/>
</dbReference>
<evidence type="ECO:0000256" key="6">
    <source>
        <dbReference type="ARBA" id="ARBA00022670"/>
    </source>
</evidence>
<evidence type="ECO:0000256" key="7">
    <source>
        <dbReference type="ARBA" id="ARBA00022723"/>
    </source>
</evidence>
<dbReference type="SUPFAM" id="SSF52743">
    <property type="entry name" value="Subtilisin-like"/>
    <property type="match status" value="1"/>
</dbReference>
<dbReference type="GO" id="GO:0046872">
    <property type="term" value="F:metal ion binding"/>
    <property type="evidence" value="ECO:0007669"/>
    <property type="project" value="UniProtKB-UniRule"/>
</dbReference>
<dbReference type="InterPro" id="IPR050819">
    <property type="entry name" value="Tripeptidyl-peptidase_I"/>
</dbReference>
<protein>
    <recommendedName>
        <fullName evidence="4">tripeptidyl-peptidase II</fullName>
        <ecNumber evidence="4">3.4.14.10</ecNumber>
    </recommendedName>
</protein>
<comment type="subcellular location">
    <subcellularLocation>
        <location evidence="3">Secreted</location>
        <location evidence="3">Extracellular space</location>
    </subcellularLocation>
</comment>
<keyword evidence="14" id="KW-0865">Zymogen</keyword>
<feature type="binding site" evidence="16">
    <location>
        <position position="820"/>
    </location>
    <ligand>
        <name>Ca(2+)</name>
        <dbReference type="ChEBI" id="CHEBI:29108"/>
    </ligand>
</feature>
<dbReference type="Pfam" id="PF00082">
    <property type="entry name" value="Peptidase_S8"/>
    <property type="match status" value="1"/>
</dbReference>
<dbReference type="PRINTS" id="PR00081">
    <property type="entry name" value="GDHRDH"/>
</dbReference>
<dbReference type="CDD" id="cd05233">
    <property type="entry name" value="SDR_c"/>
    <property type="match status" value="1"/>
</dbReference>
<evidence type="ECO:0000256" key="3">
    <source>
        <dbReference type="ARBA" id="ARBA00004239"/>
    </source>
</evidence>
<sequence length="840" mass="90555">MPYNLKGKNVLVTAGSRGLGAVICGKFAAEGCNVAINYHSSREVAEDLAGRLAKEYSIKCIVLQGDSELPEDNQRIVQETNEQLSGLDIIIANAGWTRFANRRDIYDLSFEEWDKARYSLAVLVEMLMPIFEKNADGGVYIMTSSIAGITPDGSSMGYSVTKAAALHLMKHLALSVGSKIRVNAVLPGLLLTDWGKKYGETAIEWLNQKAILKQETDLEDCANMFVTLAKNTSMTGQQIVVVVLPAMLSSALYAGLLCSLAAPALGVVHEKLSAVPSGWTLVEDASESDTITLSVALARQNLDQLESKLTTLATPGNAEYGQWLDQSDIESLFPTASDDAVIQWLNEADITQVSRQGSLVNFATTVGTANKLFDTKFSYYRNGASQKLRTTQYSIPDSLTDSIDLIAPTVFFGKEQDSTLPAHAVKLPTLPRRVATNSSCANLITPDCLVEMYNLGDYKPDASSGSRIGFGSFLNESANYADLAAYEQLFNIPSQNFSVELINGGVNDQNWATASLGEANLDVELIVAVSHPLPVVEFITGGSPPFVPNVDEPTAADNQNEPYLEYYEYLLSKPNSDLPQVISNSYGDDEQTVPEYYARRVCNLIGLMGLRGITVLESSGDTGIGSACMSNDGTNTPQFTPTFPGTCPFITSVGGTQSYAPEVAWDGSSGGFSNYFSRPWYQQSAVKNYLNHHITKDTQEYYSQYTNFKGRGFPDVSAHSLTPYYEVVLTGKHYKSGGTSAACPVFAGIVGLLNDARLRAGKSTLGFLNPLLYSELAEGFTDITAGASVGCDGINPQTGNPVPGGGIIPYAHWNATAGWDPVTGLGVPDFMKLKDLVLSL</sequence>
<dbReference type="GeneID" id="38124064"/>
<comment type="catalytic activity">
    <reaction evidence="1">
        <text>Release of an N-terminal tripeptide from a polypeptide.</text>
        <dbReference type="EC" id="3.4.14.10"/>
    </reaction>
</comment>
<dbReference type="Proteomes" id="UP000215305">
    <property type="component" value="Unassembled WGS sequence"/>
</dbReference>
<dbReference type="GO" id="GO:0044550">
    <property type="term" value="P:secondary metabolite biosynthetic process"/>
    <property type="evidence" value="ECO:0007669"/>
    <property type="project" value="UniProtKB-ARBA"/>
</dbReference>
<dbReference type="FunFam" id="3.40.50.200:FF:000015">
    <property type="entry name" value="Tripeptidyl peptidase A"/>
    <property type="match status" value="1"/>
</dbReference>
<evidence type="ECO:0000256" key="5">
    <source>
        <dbReference type="ARBA" id="ARBA00022525"/>
    </source>
</evidence>
<dbReference type="CDD" id="cd04056">
    <property type="entry name" value="Peptidases_S53"/>
    <property type="match status" value="1"/>
</dbReference>
<dbReference type="InterPro" id="IPR020904">
    <property type="entry name" value="Sc_DH/Rdtase_CS"/>
</dbReference>
<dbReference type="PANTHER" id="PTHR14218:SF34">
    <property type="entry name" value="TRIPEPTIDYL-PEPTIDASE SED4"/>
    <property type="match status" value="1"/>
</dbReference>
<dbReference type="AlphaFoldDB" id="A0A397GD75"/>
<dbReference type="PROSITE" id="PS51695">
    <property type="entry name" value="SEDOLISIN"/>
    <property type="match status" value="1"/>
</dbReference>
<keyword evidence="13" id="KW-0843">Virulence</keyword>
<evidence type="ECO:0000256" key="16">
    <source>
        <dbReference type="PROSITE-ProRule" id="PRU01032"/>
    </source>
</evidence>
<dbReference type="InterPro" id="IPR036291">
    <property type="entry name" value="NAD(P)-bd_dom_sf"/>
</dbReference>
<dbReference type="CDD" id="cd11377">
    <property type="entry name" value="Pro-peptidase_S53"/>
    <property type="match status" value="1"/>
</dbReference>
<dbReference type="RefSeq" id="XP_026611716.1">
    <property type="nucleotide sequence ID" value="XM_026755709.1"/>
</dbReference>
<keyword evidence="19" id="KW-1185">Reference proteome</keyword>
<keyword evidence="9 16" id="KW-0378">Hydrolase</keyword>
<keyword evidence="11 16" id="KW-0106">Calcium</keyword>
<feature type="binding site" evidence="16">
    <location>
        <position position="818"/>
    </location>
    <ligand>
        <name>Ca(2+)</name>
        <dbReference type="ChEBI" id="CHEBI:29108"/>
    </ligand>
</feature>
<evidence type="ECO:0000256" key="4">
    <source>
        <dbReference type="ARBA" id="ARBA00012462"/>
    </source>
</evidence>
<organism evidence="18 19">
    <name type="scientific">Aspergillus thermomutatus</name>
    <name type="common">Neosartorya pseudofischeri</name>
    <dbReference type="NCBI Taxonomy" id="41047"/>
    <lineage>
        <taxon>Eukaryota</taxon>
        <taxon>Fungi</taxon>
        <taxon>Dikarya</taxon>
        <taxon>Ascomycota</taxon>
        <taxon>Pezizomycotina</taxon>
        <taxon>Eurotiomycetes</taxon>
        <taxon>Eurotiomycetidae</taxon>
        <taxon>Eurotiales</taxon>
        <taxon>Aspergillaceae</taxon>
        <taxon>Aspergillus</taxon>
        <taxon>Aspergillus subgen. Fumigati</taxon>
    </lineage>
</organism>
<dbReference type="PROSITE" id="PS00061">
    <property type="entry name" value="ADH_SHORT"/>
    <property type="match status" value="1"/>
</dbReference>
<evidence type="ECO:0000256" key="10">
    <source>
        <dbReference type="ARBA" id="ARBA00022825"/>
    </source>
</evidence>
<keyword evidence="15" id="KW-0325">Glycoprotein</keyword>
<keyword evidence="12" id="KW-0521">NADP</keyword>
<evidence type="ECO:0000256" key="1">
    <source>
        <dbReference type="ARBA" id="ARBA00001910"/>
    </source>
</evidence>
<keyword evidence="10 16" id="KW-0720">Serine protease</keyword>
<feature type="active site" description="Charge relay system" evidence="16">
    <location>
        <position position="740"/>
    </location>
</feature>
<dbReference type="SUPFAM" id="SSF54897">
    <property type="entry name" value="Protease propeptides/inhibitors"/>
    <property type="match status" value="1"/>
</dbReference>
<dbReference type="InterPro" id="IPR023828">
    <property type="entry name" value="Peptidase_S8_Ser-AS"/>
</dbReference>
<comment type="caution">
    <text evidence="18">The sequence shown here is derived from an EMBL/GenBank/DDBJ whole genome shotgun (WGS) entry which is preliminary data.</text>
</comment>
<dbReference type="SMART" id="SM00944">
    <property type="entry name" value="Pro-kuma_activ"/>
    <property type="match status" value="1"/>
</dbReference>
<dbReference type="InterPro" id="IPR030400">
    <property type="entry name" value="Sedolisin_dom"/>
</dbReference>
<feature type="active site" description="Charge relay system" evidence="16">
    <location>
        <position position="522"/>
    </location>
</feature>
<dbReference type="Gene3D" id="3.40.50.200">
    <property type="entry name" value="Peptidase S8/S53 domain"/>
    <property type="match status" value="1"/>
</dbReference>
<feature type="active site" description="Charge relay system" evidence="16">
    <location>
        <position position="518"/>
    </location>
</feature>
<keyword evidence="7 16" id="KW-0479">Metal-binding</keyword>
<dbReference type="EC" id="3.4.14.10" evidence="4"/>
<dbReference type="GO" id="GO:0005576">
    <property type="term" value="C:extracellular region"/>
    <property type="evidence" value="ECO:0007669"/>
    <property type="project" value="UniProtKB-SubCell"/>
</dbReference>
<dbReference type="SUPFAM" id="SSF51735">
    <property type="entry name" value="NAD(P)-binding Rossmann-fold domains"/>
    <property type="match status" value="1"/>
</dbReference>
<dbReference type="Gene3D" id="3.40.50.720">
    <property type="entry name" value="NAD(P)-binding Rossmann-like Domain"/>
    <property type="match status" value="1"/>
</dbReference>
<accession>A0A397GD75</accession>
<dbReference type="InterPro" id="IPR002347">
    <property type="entry name" value="SDR_fam"/>
</dbReference>
<evidence type="ECO:0000256" key="14">
    <source>
        <dbReference type="ARBA" id="ARBA00023145"/>
    </source>
</evidence>